<feature type="transmembrane region" description="Helical" evidence="1">
    <location>
        <begin position="163"/>
        <end position="184"/>
    </location>
</feature>
<dbReference type="Proteomes" id="UP000620124">
    <property type="component" value="Unassembled WGS sequence"/>
</dbReference>
<keyword evidence="3" id="KW-1185">Reference proteome</keyword>
<evidence type="ECO:0000313" key="2">
    <source>
        <dbReference type="EMBL" id="KAF7336402.1"/>
    </source>
</evidence>
<reference evidence="2" key="1">
    <citation type="submission" date="2020-05" db="EMBL/GenBank/DDBJ databases">
        <title>Mycena genomes resolve the evolution of fungal bioluminescence.</title>
        <authorList>
            <person name="Tsai I.J."/>
        </authorList>
    </citation>
    <scope>NUCLEOTIDE SEQUENCE</scope>
    <source>
        <strain evidence="2">CCC161011</strain>
    </source>
</reference>
<keyword evidence="1" id="KW-1133">Transmembrane helix</keyword>
<dbReference type="EMBL" id="JACAZI010000023">
    <property type="protein sequence ID" value="KAF7336402.1"/>
    <property type="molecule type" value="Genomic_DNA"/>
</dbReference>
<proteinExistence type="predicted"/>
<protein>
    <submittedName>
        <fullName evidence="2">Uncharacterized protein</fullName>
    </submittedName>
</protein>
<keyword evidence="1" id="KW-0472">Membrane</keyword>
<feature type="transmembrane region" description="Helical" evidence="1">
    <location>
        <begin position="196"/>
        <end position="215"/>
    </location>
</feature>
<keyword evidence="1" id="KW-0812">Transmembrane</keyword>
<comment type="caution">
    <text evidence="2">The sequence shown here is derived from an EMBL/GenBank/DDBJ whole genome shotgun (WGS) entry which is preliminary data.</text>
</comment>
<feature type="transmembrane region" description="Helical" evidence="1">
    <location>
        <begin position="235"/>
        <end position="255"/>
    </location>
</feature>
<name>A0A8H7CHR2_9AGAR</name>
<evidence type="ECO:0000313" key="3">
    <source>
        <dbReference type="Proteomes" id="UP000620124"/>
    </source>
</evidence>
<gene>
    <name evidence="2" type="ORF">MVEN_02188900</name>
</gene>
<accession>A0A8H7CHR2</accession>
<feature type="transmembrane region" description="Helical" evidence="1">
    <location>
        <begin position="88"/>
        <end position="109"/>
    </location>
</feature>
<feature type="transmembrane region" description="Helical" evidence="1">
    <location>
        <begin position="262"/>
        <end position="279"/>
    </location>
</feature>
<feature type="transmembrane region" description="Helical" evidence="1">
    <location>
        <begin position="121"/>
        <end position="143"/>
    </location>
</feature>
<evidence type="ECO:0000256" key="1">
    <source>
        <dbReference type="SAM" id="Phobius"/>
    </source>
</evidence>
<feature type="transmembrane region" description="Helical" evidence="1">
    <location>
        <begin position="49"/>
        <end position="68"/>
    </location>
</feature>
<dbReference type="AlphaFoldDB" id="A0A8H7CHR2"/>
<organism evidence="2 3">
    <name type="scientific">Mycena venus</name>
    <dbReference type="NCBI Taxonomy" id="2733690"/>
    <lineage>
        <taxon>Eukaryota</taxon>
        <taxon>Fungi</taxon>
        <taxon>Dikarya</taxon>
        <taxon>Basidiomycota</taxon>
        <taxon>Agaricomycotina</taxon>
        <taxon>Agaricomycetes</taxon>
        <taxon>Agaricomycetidae</taxon>
        <taxon>Agaricales</taxon>
        <taxon>Marasmiineae</taxon>
        <taxon>Mycenaceae</taxon>
        <taxon>Mycena</taxon>
    </lineage>
</organism>
<feature type="transmembrane region" description="Helical" evidence="1">
    <location>
        <begin position="20"/>
        <end position="37"/>
    </location>
</feature>
<sequence>MDSQDPTAVQLLRIKLTLHRMFTLATAVVFLIARDVTSGMGQSMASLHLDWVGGVIAVFFVVGEWYSGVTPAVCEYWLHVDRSSLIRAVGRVVLVAIVLALHVIITYGVHGLAVYLTDHEVTPALMLLSDLGWCLISAFALFICRMFLRFSVPSWLPNFLANILRLSAKSFVIGCGPLFIILLCQPEVEFEDSMTSIFFVILSVGAGLNSVLRALEHIVDNNPPIGPWLQTLNFPIALLFALVCFVLSICMVVTYQSILERDLAIGTLAALVLLIWPVWTVRPAPSKYGAKSSEEGSQTV</sequence>